<dbReference type="PANTHER" id="PTHR46358">
    <property type="entry name" value="TONSOKU-LIKE PROTEIN"/>
    <property type="match status" value="1"/>
</dbReference>
<proteinExistence type="predicted"/>
<evidence type="ECO:0000313" key="6">
    <source>
        <dbReference type="Proteomes" id="UP000039324"/>
    </source>
</evidence>
<keyword evidence="6" id="KW-1185">Reference proteome</keyword>
<evidence type="ECO:0000256" key="2">
    <source>
        <dbReference type="ARBA" id="ARBA00022737"/>
    </source>
</evidence>
<dbReference type="GO" id="GO:0000724">
    <property type="term" value="P:double-strand break repair via homologous recombination"/>
    <property type="evidence" value="ECO:0007669"/>
    <property type="project" value="TreeGrafter"/>
</dbReference>
<sequence>MSSVQDLARLQRQMERGAAVGDWLNAESYANEAGVLARELGRYSQSATLHKEQLVFARKTDQVSADIARAFRFLGLAYQAEFEDEDTNESVKESRIDECLKAWLEAYEVAKRLSGDCPASRQEYGYSLLNLGVAYNLRKRKGDAKLAIQYLREYVDLMRGRVRSHVSNDDDKDDLFKGIFQLGEAIADYYCSFEFIVDGASGVDPTEAIALFDEYIRTHPTFVPGSLHSGAEQFDLCNQILFDKGVLLSNMGEQYSDEAESVLRSVRGAEYRVPARTRLAEFLLEHFRFADAIAELKSLITVSKDNAHIYEEYVSKIEEIQDELDPHRSSKLELALALRTRDMHSSAVHIYDEILRFDLDDLSLRHEAWMERVDTLENEFDLTGDEDGVFIPPKEIEDSFRRCINELSGHPELQLQAMHQLGLHFEKYNLIPQAKETFQEVIRASVGIPVGDRFSLRAEKALLRISSQQPSQKHHEERPEEAQSTRDTRIYEEDNHRASNLSRSPSPSKRGLAKLKSSRPRPKESESETSSQSSGELLEDVPSDEDGVPTSVHRRLYAVDPMHVGPRETPRRQVGKPQDLCTVENSPELARLRLATAKKSGDIREVADCCRAIGEWLWNADRPAEALQEFTKQLEYEVALRCEEGQMIACARISRCHRELRHWALSVEYAEKYLGFARPLDVMERHSALLDISTVLWQWSEEFLEVPFQLPARHRLLNRARSFLDESLDVINQIAKENQKVLDGKLRSLYNLGNVCTDLGDVKSAVKMFRAAQTLLKRCDYELVVEFSSMCSNGLGQAYLVDESFHEARSEFRRALKFFDQIDCQNPDTRDQRSKALINLLQAHYRCSAGYPRLSDADRVRRQLRLLMEEAGENDVWVEDAEKALSDFGTAKSEILKFNELSQNLQDGVLAAARELTIRREMLEIAEFLSNFSEVATQASHIVALTTDRCHQLSAMSKWAIALLKLGKFSQVVAVARQQLELIADASSPSDATVQDHFWCLYLLAYAQMQLPGARRVEIDGDLAEMRRLKTTLCGNAVHSDWRVTQMELALLELQRGSGENGADPHRIEQDMDRLISSGAGSSRDMEEDEESPDEAIVVDVRAPPSLKRPVTKSRGRTQPNSRLKRQRVVHHASAPVPPESALPDFSDAGVDIRDPEVQSVDLNVSRESDQRSSSLSSRRSLSVRIAIEPHTFIVVCDVDSTIKWLADEAADRYFRLERRKPVIQHLLFNLAVVDASDRVVSLVEGACMGPGSHVEFIAVVKKWDAVSLQMRYDEVCRESPETFEPDEDVRHRLADPVSKIDLTFCLAGSKGLLPSVKVLHHRSADITDLLFDNSAFDDCCADLLSLALPALSSLSVLSLSNTNITSEGATIVISRCSDLETIDLHSNDLRNVPAMAFASFFERNSRLKFVDISYCCIRSVSFGDTTRLPCLTCFRVNGNPLVDATTLLSRLAEQPALARVNFAAIASVDARSIGVLISRCDALQVVNLGQRFVSEAFVEEFASSLQISASRLTVLDISGSQFAPNAFSTLCRHLLQATSVEKLVLDHCRGLSPAAEDIIPFVELILQASALSLVSLVDCELEDQIVLAMFEGQASPWQISRPFTLDFAYNAITTDCVDRVLSAIGSEGRTGLTMCLHANCGFADSHVQVWRSRHPNLRFVKTHQVDNLDVMPA</sequence>
<dbReference type="InterPro" id="IPR019734">
    <property type="entry name" value="TPR_rpt"/>
</dbReference>
<gene>
    <name evidence="5" type="ORF">PBRA_006050</name>
</gene>
<organism evidence="5 6">
    <name type="scientific">Plasmodiophora brassicae</name>
    <name type="common">Clubroot disease agent</name>
    <dbReference type="NCBI Taxonomy" id="37360"/>
    <lineage>
        <taxon>Eukaryota</taxon>
        <taxon>Sar</taxon>
        <taxon>Rhizaria</taxon>
        <taxon>Endomyxa</taxon>
        <taxon>Phytomyxea</taxon>
        <taxon>Plasmodiophorida</taxon>
        <taxon>Plasmodiophoridae</taxon>
        <taxon>Plasmodiophora</taxon>
    </lineage>
</organism>
<keyword evidence="3" id="KW-0539">Nucleus</keyword>
<feature type="region of interest" description="Disordered" evidence="4">
    <location>
        <begin position="1078"/>
        <end position="1150"/>
    </location>
</feature>
<feature type="compositionally biased region" description="Acidic residues" evidence="4">
    <location>
        <begin position="537"/>
        <end position="547"/>
    </location>
</feature>
<evidence type="ECO:0000313" key="5">
    <source>
        <dbReference type="EMBL" id="CEO97936.1"/>
    </source>
</evidence>
<evidence type="ECO:0000256" key="1">
    <source>
        <dbReference type="ARBA" id="ARBA00004123"/>
    </source>
</evidence>
<feature type="compositionally biased region" description="Basic and acidic residues" evidence="4">
    <location>
        <begin position="473"/>
        <end position="497"/>
    </location>
</feature>
<protein>
    <submittedName>
        <fullName evidence="5">Uncharacterized protein</fullName>
    </submittedName>
</protein>
<evidence type="ECO:0000256" key="4">
    <source>
        <dbReference type="SAM" id="MobiDB-lite"/>
    </source>
</evidence>
<dbReference type="Gene3D" id="3.80.10.10">
    <property type="entry name" value="Ribonuclease Inhibitor"/>
    <property type="match status" value="1"/>
</dbReference>
<dbReference type="InterPro" id="IPR052311">
    <property type="entry name" value="MMS22L-TONSL_complex_comp"/>
</dbReference>
<dbReference type="GO" id="GO:0031297">
    <property type="term" value="P:replication fork processing"/>
    <property type="evidence" value="ECO:0007669"/>
    <property type="project" value="TreeGrafter"/>
</dbReference>
<dbReference type="Gene3D" id="1.25.40.10">
    <property type="entry name" value="Tetratricopeptide repeat domain"/>
    <property type="match status" value="3"/>
</dbReference>
<dbReference type="SMART" id="SM00028">
    <property type="entry name" value="TPR"/>
    <property type="match status" value="5"/>
</dbReference>
<feature type="compositionally biased region" description="Basic residues" evidence="4">
    <location>
        <begin position="511"/>
        <end position="520"/>
    </location>
</feature>
<dbReference type="EMBL" id="CDSF01000081">
    <property type="protein sequence ID" value="CEO97936.1"/>
    <property type="molecule type" value="Genomic_DNA"/>
</dbReference>
<evidence type="ECO:0000256" key="3">
    <source>
        <dbReference type="ARBA" id="ARBA00023242"/>
    </source>
</evidence>
<feature type="region of interest" description="Disordered" evidence="4">
    <location>
        <begin position="465"/>
        <end position="549"/>
    </location>
</feature>
<name>A0A0G4IS51_PLABS</name>
<dbReference type="PANTHER" id="PTHR46358:SF1">
    <property type="entry name" value="TONSOKU-LIKE PROTEIN"/>
    <property type="match status" value="1"/>
</dbReference>
<accession>A0A0G4IS51</accession>
<dbReference type="STRING" id="37360.A0A0G4IS51"/>
<comment type="subcellular location">
    <subcellularLocation>
        <location evidence="1">Nucleus</location>
    </subcellularLocation>
</comment>
<dbReference type="GO" id="GO:0043596">
    <property type="term" value="C:nuclear replication fork"/>
    <property type="evidence" value="ECO:0007669"/>
    <property type="project" value="TreeGrafter"/>
</dbReference>
<dbReference type="InterPro" id="IPR011990">
    <property type="entry name" value="TPR-like_helical_dom_sf"/>
</dbReference>
<feature type="region of interest" description="Disordered" evidence="4">
    <location>
        <begin position="556"/>
        <end position="575"/>
    </location>
</feature>
<dbReference type="InterPro" id="IPR032675">
    <property type="entry name" value="LRR_dom_sf"/>
</dbReference>
<dbReference type="SUPFAM" id="SSF48452">
    <property type="entry name" value="TPR-like"/>
    <property type="match status" value="2"/>
</dbReference>
<keyword evidence="2" id="KW-0677">Repeat</keyword>
<reference evidence="5 6" key="1">
    <citation type="submission" date="2015-02" db="EMBL/GenBank/DDBJ databases">
        <authorList>
            <person name="Chooi Y.-H."/>
        </authorList>
    </citation>
    <scope>NUCLEOTIDE SEQUENCE [LARGE SCALE GENOMIC DNA]</scope>
    <source>
        <strain evidence="5">E3</strain>
    </source>
</reference>
<dbReference type="SUPFAM" id="SSF52047">
    <property type="entry name" value="RNI-like"/>
    <property type="match status" value="1"/>
</dbReference>
<dbReference type="Proteomes" id="UP000039324">
    <property type="component" value="Unassembled WGS sequence"/>
</dbReference>
<feature type="compositionally biased region" description="Polar residues" evidence="4">
    <location>
        <begin position="498"/>
        <end position="507"/>
    </location>
</feature>